<feature type="compositionally biased region" description="Basic and acidic residues" evidence="1">
    <location>
        <begin position="17"/>
        <end position="30"/>
    </location>
</feature>
<gene>
    <name evidence="2" type="ORF">FOMPIDRAFT_94695</name>
</gene>
<dbReference type="Proteomes" id="UP000015241">
    <property type="component" value="Unassembled WGS sequence"/>
</dbReference>
<feature type="region of interest" description="Disordered" evidence="1">
    <location>
        <begin position="1"/>
        <end position="51"/>
    </location>
</feature>
<evidence type="ECO:0000256" key="1">
    <source>
        <dbReference type="SAM" id="MobiDB-lite"/>
    </source>
</evidence>
<organism evidence="2 3">
    <name type="scientific">Fomitopsis schrenkii</name>
    <name type="common">Brown rot fungus</name>
    <dbReference type="NCBI Taxonomy" id="2126942"/>
    <lineage>
        <taxon>Eukaryota</taxon>
        <taxon>Fungi</taxon>
        <taxon>Dikarya</taxon>
        <taxon>Basidiomycota</taxon>
        <taxon>Agaricomycotina</taxon>
        <taxon>Agaricomycetes</taxon>
        <taxon>Polyporales</taxon>
        <taxon>Fomitopsis</taxon>
    </lineage>
</organism>
<sequence length="51" mass="5746">MARPSALGANLRKDRRRVSEKEATSREVATKRPAPASRAQQRTAKKLQQRS</sequence>
<proteinExistence type="predicted"/>
<dbReference type="AlphaFoldDB" id="S8ECA0"/>
<evidence type="ECO:0000313" key="2">
    <source>
        <dbReference type="EMBL" id="EPT02208.1"/>
    </source>
</evidence>
<dbReference type="InParanoid" id="S8ECA0"/>
<name>S8ECA0_FOMSC</name>
<keyword evidence="3" id="KW-1185">Reference proteome</keyword>
<accession>S8ECA0</accession>
<dbReference type="HOGENOM" id="CLU_3106344_0_0_1"/>
<evidence type="ECO:0000313" key="3">
    <source>
        <dbReference type="Proteomes" id="UP000015241"/>
    </source>
</evidence>
<reference evidence="2 3" key="1">
    <citation type="journal article" date="2012" name="Science">
        <title>The Paleozoic origin of enzymatic lignin decomposition reconstructed from 31 fungal genomes.</title>
        <authorList>
            <person name="Floudas D."/>
            <person name="Binder M."/>
            <person name="Riley R."/>
            <person name="Barry K."/>
            <person name="Blanchette R.A."/>
            <person name="Henrissat B."/>
            <person name="Martinez A.T."/>
            <person name="Otillar R."/>
            <person name="Spatafora J.W."/>
            <person name="Yadav J.S."/>
            <person name="Aerts A."/>
            <person name="Benoit I."/>
            <person name="Boyd A."/>
            <person name="Carlson A."/>
            <person name="Copeland A."/>
            <person name="Coutinho P.M."/>
            <person name="de Vries R.P."/>
            <person name="Ferreira P."/>
            <person name="Findley K."/>
            <person name="Foster B."/>
            <person name="Gaskell J."/>
            <person name="Glotzer D."/>
            <person name="Gorecki P."/>
            <person name="Heitman J."/>
            <person name="Hesse C."/>
            <person name="Hori C."/>
            <person name="Igarashi K."/>
            <person name="Jurgens J.A."/>
            <person name="Kallen N."/>
            <person name="Kersten P."/>
            <person name="Kohler A."/>
            <person name="Kuees U."/>
            <person name="Kumar T.K.A."/>
            <person name="Kuo A."/>
            <person name="LaButti K."/>
            <person name="Larrondo L.F."/>
            <person name="Lindquist E."/>
            <person name="Ling A."/>
            <person name="Lombard V."/>
            <person name="Lucas S."/>
            <person name="Lundell T."/>
            <person name="Martin R."/>
            <person name="McLaughlin D.J."/>
            <person name="Morgenstern I."/>
            <person name="Morin E."/>
            <person name="Murat C."/>
            <person name="Nagy L.G."/>
            <person name="Nolan M."/>
            <person name="Ohm R.A."/>
            <person name="Patyshakuliyeva A."/>
            <person name="Rokas A."/>
            <person name="Ruiz-Duenas F.J."/>
            <person name="Sabat G."/>
            <person name="Salamov A."/>
            <person name="Samejima M."/>
            <person name="Schmutz J."/>
            <person name="Slot J.C."/>
            <person name="St John F."/>
            <person name="Stenlid J."/>
            <person name="Sun H."/>
            <person name="Sun S."/>
            <person name="Syed K."/>
            <person name="Tsang A."/>
            <person name="Wiebenga A."/>
            <person name="Young D."/>
            <person name="Pisabarro A."/>
            <person name="Eastwood D.C."/>
            <person name="Martin F."/>
            <person name="Cullen D."/>
            <person name="Grigoriev I.V."/>
            <person name="Hibbett D.S."/>
        </authorList>
    </citation>
    <scope>NUCLEOTIDE SEQUENCE</scope>
    <source>
        <strain evidence="3">FP-58527</strain>
    </source>
</reference>
<dbReference type="EMBL" id="KE504136">
    <property type="protein sequence ID" value="EPT02208.1"/>
    <property type="molecule type" value="Genomic_DNA"/>
</dbReference>
<protein>
    <submittedName>
        <fullName evidence="2">Uncharacterized protein</fullName>
    </submittedName>
</protein>